<organism evidence="2">
    <name type="scientific">Zea mays</name>
    <name type="common">Maize</name>
    <dbReference type="NCBI Taxonomy" id="4577"/>
    <lineage>
        <taxon>Eukaryota</taxon>
        <taxon>Viridiplantae</taxon>
        <taxon>Streptophyta</taxon>
        <taxon>Embryophyta</taxon>
        <taxon>Tracheophyta</taxon>
        <taxon>Spermatophyta</taxon>
        <taxon>Magnoliopsida</taxon>
        <taxon>Liliopsida</taxon>
        <taxon>Poales</taxon>
        <taxon>Poaceae</taxon>
        <taxon>PACMAD clade</taxon>
        <taxon>Panicoideae</taxon>
        <taxon>Andropogonodae</taxon>
        <taxon>Andropogoneae</taxon>
        <taxon>Tripsacinae</taxon>
        <taxon>Zea</taxon>
    </lineage>
</organism>
<sequence>MAADSTMGFHQGITASLYNHHMLWFQSNNDVGIDGGDDATGGMVMAPGSVSGGSGNAGLFLSPNTGVVGNAPGVAPSRNSSGDAFRGTGTPKYKYVTGSPSDWSDCEVGDFGLSRIKRNTQVSGGVCGTLPWMAPELLNGSSNKWRGLLRPASSLIQLQRSGFMSEREDRGEGHARRPSRSSSFGGHRGGGVGGAGKGGAGSLGQPPLSSNRRGWILIALCLCLARLVDLARVDRVLMRTLDLDCSIRKPGNGHGRHQRVVNQPDTTGYQPAPAPGLLQTPARSPPAPQNAAMHVPVSASWLQHQDPHVSSSLSASEKPANPLLPLPKATHAAPRALPKNSNTALPQGGSQGETSKGFNFQFGSINMNGLPQFPARTSSTPPNLDEQKLLFYWTARTYKNIEVP</sequence>
<proteinExistence type="predicted"/>
<dbReference type="SUPFAM" id="SSF56112">
    <property type="entry name" value="Protein kinase-like (PK-like)"/>
    <property type="match status" value="1"/>
</dbReference>
<feature type="region of interest" description="Disordered" evidence="1">
    <location>
        <begin position="248"/>
        <end position="293"/>
    </location>
</feature>
<feature type="compositionally biased region" description="Basic and acidic residues" evidence="1">
    <location>
        <begin position="165"/>
        <end position="175"/>
    </location>
</feature>
<feature type="region of interest" description="Disordered" evidence="1">
    <location>
        <begin position="163"/>
        <end position="206"/>
    </location>
</feature>
<evidence type="ECO:0000256" key="1">
    <source>
        <dbReference type="SAM" id="MobiDB-lite"/>
    </source>
</evidence>
<dbReference type="InterPro" id="IPR011009">
    <property type="entry name" value="Kinase-like_dom_sf"/>
</dbReference>
<feature type="compositionally biased region" description="Polar residues" evidence="1">
    <location>
        <begin position="306"/>
        <end position="315"/>
    </location>
</feature>
<dbReference type="EMBL" id="CM007647">
    <property type="protein sequence ID" value="ONL99761.1"/>
    <property type="molecule type" value="Genomic_DNA"/>
</dbReference>
<dbReference type="AlphaFoldDB" id="A0A1D6K896"/>
<feature type="compositionally biased region" description="Polar residues" evidence="1">
    <location>
        <begin position="260"/>
        <end position="269"/>
    </location>
</feature>
<feature type="region of interest" description="Disordered" evidence="1">
    <location>
        <begin position="306"/>
        <end position="358"/>
    </location>
</feature>
<gene>
    <name evidence="2" type="ORF">ZEAMMB73_Zm00001d029873</name>
</gene>
<dbReference type="Gene3D" id="1.10.510.10">
    <property type="entry name" value="Transferase(Phosphotransferase) domain 1"/>
    <property type="match status" value="1"/>
</dbReference>
<accession>A0A1D6K896</accession>
<feature type="compositionally biased region" description="Gly residues" evidence="1">
    <location>
        <begin position="186"/>
        <end position="202"/>
    </location>
</feature>
<reference evidence="2" key="1">
    <citation type="submission" date="2015-12" db="EMBL/GenBank/DDBJ databases">
        <title>Update maize B73 reference genome by single molecule sequencing technologies.</title>
        <authorList>
            <consortium name="Maize Genome Sequencing Project"/>
            <person name="Ware D."/>
        </authorList>
    </citation>
    <scope>NUCLEOTIDE SEQUENCE [LARGE SCALE GENOMIC DNA]</scope>
    <source>
        <tissue evidence="2">Seedling</tissue>
    </source>
</reference>
<name>A0A1D6K896_MAIZE</name>
<evidence type="ECO:0000313" key="2">
    <source>
        <dbReference type="EMBL" id="ONL99761.1"/>
    </source>
</evidence>
<dbReference type="STRING" id="4577.A0A1D6K896"/>
<dbReference type="InParanoid" id="A0A1D6K896"/>
<protein>
    <submittedName>
        <fullName evidence="2">Uncharacterized protein</fullName>
    </submittedName>
</protein>
<dbReference type="PaxDb" id="4577-GRMZM2G474973_P01"/>